<dbReference type="KEGG" id="rsi:Runsl_3379"/>
<evidence type="ECO:0000313" key="9">
    <source>
        <dbReference type="Proteomes" id="UP000000493"/>
    </source>
</evidence>
<comment type="subcellular location">
    <subcellularLocation>
        <location evidence="7">Cell inner membrane</location>
        <topology evidence="7">Multi-pass membrane protein</topology>
    </subcellularLocation>
    <subcellularLocation>
        <location evidence="1">Cell membrane</location>
        <topology evidence="1">Multi-pass membrane protein</topology>
    </subcellularLocation>
</comment>
<keyword evidence="6 7" id="KW-0472">Membrane</keyword>
<feature type="transmembrane region" description="Helical" evidence="7">
    <location>
        <begin position="175"/>
        <end position="197"/>
    </location>
</feature>
<gene>
    <name evidence="8" type="ordered locus">Runsl_3379</name>
</gene>
<keyword evidence="9" id="KW-1185">Reference proteome</keyword>
<evidence type="ECO:0000256" key="6">
    <source>
        <dbReference type="ARBA" id="ARBA00023136"/>
    </source>
</evidence>
<feature type="transmembrane region" description="Helical" evidence="7">
    <location>
        <begin position="82"/>
        <end position="99"/>
    </location>
</feature>
<evidence type="ECO:0000313" key="8">
    <source>
        <dbReference type="EMBL" id="AEI49745.1"/>
    </source>
</evidence>
<evidence type="ECO:0000256" key="4">
    <source>
        <dbReference type="ARBA" id="ARBA00022692"/>
    </source>
</evidence>
<evidence type="ECO:0000256" key="1">
    <source>
        <dbReference type="ARBA" id="ARBA00004651"/>
    </source>
</evidence>
<organism evidence="8 9">
    <name type="scientific">Runella slithyformis (strain ATCC 29530 / DSM 19594 / LMG 11500 / NCIMB 11436 / LSU 4)</name>
    <dbReference type="NCBI Taxonomy" id="761193"/>
    <lineage>
        <taxon>Bacteria</taxon>
        <taxon>Pseudomonadati</taxon>
        <taxon>Bacteroidota</taxon>
        <taxon>Cytophagia</taxon>
        <taxon>Cytophagales</taxon>
        <taxon>Spirosomataceae</taxon>
        <taxon>Runella</taxon>
    </lineage>
</organism>
<name>A0A7U3ZM34_RUNSL</name>
<evidence type="ECO:0000256" key="5">
    <source>
        <dbReference type="ARBA" id="ARBA00022989"/>
    </source>
</evidence>
<proteinExistence type="inferred from homology"/>
<dbReference type="InterPro" id="IPR002771">
    <property type="entry name" value="Multi_antbiot-R_MarC"/>
</dbReference>
<evidence type="ECO:0000256" key="7">
    <source>
        <dbReference type="RuleBase" id="RU362048"/>
    </source>
</evidence>
<dbReference type="Proteomes" id="UP000000493">
    <property type="component" value="Chromosome"/>
</dbReference>
<comment type="similarity">
    <text evidence="2 7">Belongs to the UPF0056 (MarC) family.</text>
</comment>
<keyword evidence="3" id="KW-1003">Cell membrane</keyword>
<evidence type="ECO:0000256" key="3">
    <source>
        <dbReference type="ARBA" id="ARBA00022475"/>
    </source>
</evidence>
<feature type="transmembrane region" description="Helical" evidence="7">
    <location>
        <begin position="50"/>
        <end position="70"/>
    </location>
</feature>
<dbReference type="GO" id="GO:0005886">
    <property type="term" value="C:plasma membrane"/>
    <property type="evidence" value="ECO:0007669"/>
    <property type="project" value="UniProtKB-SubCell"/>
</dbReference>
<protein>
    <recommendedName>
        <fullName evidence="7">UPF0056 inner membrane protein</fullName>
    </recommendedName>
</protein>
<dbReference type="Pfam" id="PF01914">
    <property type="entry name" value="MarC"/>
    <property type="match status" value="1"/>
</dbReference>
<keyword evidence="5 7" id="KW-1133">Transmembrane helix</keyword>
<keyword evidence="4 7" id="KW-0812">Transmembrane</keyword>
<sequence length="230" mass="24820">MNGRKTGYSKQFAIKTSLPQDLIVNLPVVTADCSLQTANLFMHSVNFKEILSVTLILFSVIDILGSIPVIIDLRKKAGAINARRATLVSGGMMIAFLYLGKEILKLFGVDVASFAVAGALILFLIGLEMILGRNIFKHDTVHSNATSIVPIAFPMIAGAGTMTTILSLKAAYQEVNIIIAILINLVFIYLVLRSSAWIEGLLGAAGTDVLRKIFGLILIAISIKLFRSTL</sequence>
<feature type="transmembrane region" description="Helical" evidence="7">
    <location>
        <begin position="147"/>
        <end position="168"/>
    </location>
</feature>
<dbReference type="PANTHER" id="PTHR33508:SF1">
    <property type="entry name" value="UPF0056 MEMBRANE PROTEIN YHCE"/>
    <property type="match status" value="1"/>
</dbReference>
<feature type="transmembrane region" description="Helical" evidence="7">
    <location>
        <begin position="209"/>
        <end position="226"/>
    </location>
</feature>
<dbReference type="PANTHER" id="PTHR33508">
    <property type="entry name" value="UPF0056 MEMBRANE PROTEIN YHCE"/>
    <property type="match status" value="1"/>
</dbReference>
<feature type="transmembrane region" description="Helical" evidence="7">
    <location>
        <begin position="106"/>
        <end position="127"/>
    </location>
</feature>
<accession>A0A7U3ZM34</accession>
<reference evidence="8 9" key="2">
    <citation type="journal article" date="2012" name="Stand. Genomic Sci.">
        <title>Complete genome sequence of the aquatic bacterium Runella slithyformis type strain (LSU 4(T)).</title>
        <authorList>
            <person name="Copeland A."/>
            <person name="Zhang X."/>
            <person name="Misra M."/>
            <person name="Lapidus A."/>
            <person name="Nolan M."/>
            <person name="Lucas S."/>
            <person name="Deshpande S."/>
            <person name="Cheng J.F."/>
            <person name="Tapia R."/>
            <person name="Goodwin L.A."/>
            <person name="Pitluck S."/>
            <person name="Liolios K."/>
            <person name="Pagani I."/>
            <person name="Ivanova N."/>
            <person name="Mikhailova N."/>
            <person name="Pati A."/>
            <person name="Chen A."/>
            <person name="Palaniappan K."/>
            <person name="Land M."/>
            <person name="Hauser L."/>
            <person name="Pan C."/>
            <person name="Jeffries C.D."/>
            <person name="Detter J.C."/>
            <person name="Brambilla E.M."/>
            <person name="Rohde M."/>
            <person name="Djao O.D."/>
            <person name="Goker M."/>
            <person name="Sikorski J."/>
            <person name="Tindall B.J."/>
            <person name="Woyke T."/>
            <person name="Bristow J."/>
            <person name="Eisen J.A."/>
            <person name="Markowitz V."/>
            <person name="Hugenholtz P."/>
            <person name="Kyrpides N.C."/>
            <person name="Klenk H.P."/>
            <person name="Mavromatis K."/>
        </authorList>
    </citation>
    <scope>NUCLEOTIDE SEQUENCE [LARGE SCALE GENOMIC DNA]</scope>
    <source>
        <strain evidence="9">ATCC 29530 / DSM 19594 / LMG 11500 / NCIMB 11436 / LSU 4</strain>
    </source>
</reference>
<reference evidence="9" key="1">
    <citation type="submission" date="2011-06" db="EMBL/GenBank/DDBJ databases">
        <title>The complete genome of chromosome of Runella slithyformis DSM 19594.</title>
        <authorList>
            <consortium name="US DOE Joint Genome Institute (JGI-PGF)"/>
            <person name="Lucas S."/>
            <person name="Han J."/>
            <person name="Lapidus A."/>
            <person name="Bruce D."/>
            <person name="Goodwin L."/>
            <person name="Pitluck S."/>
            <person name="Peters L."/>
            <person name="Kyrpides N."/>
            <person name="Mavromatis K."/>
            <person name="Ivanova N."/>
            <person name="Ovchinnikova G."/>
            <person name="Zhang X."/>
            <person name="Misra M."/>
            <person name="Detter J.C."/>
            <person name="Tapia R."/>
            <person name="Han C."/>
            <person name="Land M."/>
            <person name="Hauser L."/>
            <person name="Markowitz V."/>
            <person name="Cheng J.-F."/>
            <person name="Hugenholtz P."/>
            <person name="Woyke T."/>
            <person name="Wu D."/>
            <person name="Tindall B."/>
            <person name="Faehrich R."/>
            <person name="Brambilla E."/>
            <person name="Klenk H.-P."/>
            <person name="Eisen J.A."/>
        </authorList>
    </citation>
    <scope>NUCLEOTIDE SEQUENCE [LARGE SCALE GENOMIC DNA]</scope>
    <source>
        <strain evidence="9">ATCC 29530 / DSM 19594 / LMG 11500 / NCIMB 11436 / LSU 4</strain>
    </source>
</reference>
<evidence type="ECO:0000256" key="2">
    <source>
        <dbReference type="ARBA" id="ARBA00009784"/>
    </source>
</evidence>
<dbReference type="EMBL" id="CP002859">
    <property type="protein sequence ID" value="AEI49745.1"/>
    <property type="molecule type" value="Genomic_DNA"/>
</dbReference>
<dbReference type="AlphaFoldDB" id="A0A7U3ZM34"/>